<sequence length="453" mass="50647">MKRFEEQDSSSLKKQKLDEMSEITNTNTNTNNTSTSSKTEEKKEDFFKPVGEAVAEVDNDEEMNTTVHPTGAEDAYGHPVQEVESLCMNCHKNGTTRLLLTSIPYFREIVIMSFECPHCGFKNSEVQPASSIQEKGSRYVLKIENKEDFNRQVVKSEWCICKFVELDLEIPASKGQLTTAEGLLSEMIDDLSMDQEKRKEIQPEIYEKIDQFIKKVRSYINADEGTLPLTLTIDDPSGNSWIEYVPGEATHKWAHAEYNRTPQQNVQLGLVSEDEVAQQELAKKQAKAAAIANSTSVSTAATGDSKQQQEDNGDENDNPRVTGFSTDHDDIENFANEVQTFHATCSSCFAPCETHMKVVNIPHFKDVIIMSTTCERCGYKSNEVKTGGAIPPHGRRVTLFVDDPEDLARDILKSESCGMKVPELNLDLTPGTLGGRFTTIEGLLTQVREELHS</sequence>
<evidence type="ECO:0000313" key="2">
    <source>
        <dbReference type="Proteomes" id="UP001165101"/>
    </source>
</evidence>
<proteinExistence type="predicted"/>
<evidence type="ECO:0000313" key="1">
    <source>
        <dbReference type="EMBL" id="GME91664.1"/>
    </source>
</evidence>
<keyword evidence="2" id="KW-1185">Reference proteome</keyword>
<organism evidence="1 2">
    <name type="scientific">Candida boidinii</name>
    <name type="common">Yeast</name>
    <dbReference type="NCBI Taxonomy" id="5477"/>
    <lineage>
        <taxon>Eukaryota</taxon>
        <taxon>Fungi</taxon>
        <taxon>Dikarya</taxon>
        <taxon>Ascomycota</taxon>
        <taxon>Saccharomycotina</taxon>
        <taxon>Pichiomycetes</taxon>
        <taxon>Pichiales</taxon>
        <taxon>Pichiaceae</taxon>
        <taxon>Ogataea</taxon>
        <taxon>Ogataea/Candida clade</taxon>
    </lineage>
</organism>
<gene>
    <name evidence="1" type="ORF">Cboi01_000239500</name>
</gene>
<dbReference type="Proteomes" id="UP001165101">
    <property type="component" value="Unassembled WGS sequence"/>
</dbReference>
<reference evidence="1" key="1">
    <citation type="submission" date="2023-04" db="EMBL/GenBank/DDBJ databases">
        <title>Candida boidinii NBRC 1967.</title>
        <authorList>
            <person name="Ichikawa N."/>
            <person name="Sato H."/>
            <person name="Tonouchi N."/>
        </authorList>
    </citation>
    <scope>NUCLEOTIDE SEQUENCE</scope>
    <source>
        <strain evidence="1">NBRC 1967</strain>
    </source>
</reference>
<name>A0ACB5TMI9_CANBO</name>
<comment type="caution">
    <text evidence="1">The sequence shown here is derived from an EMBL/GenBank/DDBJ whole genome shotgun (WGS) entry which is preliminary data.</text>
</comment>
<protein>
    <submittedName>
        <fullName evidence="1">Unnamed protein product</fullName>
    </submittedName>
</protein>
<accession>A0ACB5TMI9</accession>
<dbReference type="EMBL" id="BSXV01001074">
    <property type="protein sequence ID" value="GME91664.1"/>
    <property type="molecule type" value="Genomic_DNA"/>
</dbReference>